<organism evidence="2 3">
    <name type="scientific">Aquicella siphonis</name>
    <dbReference type="NCBI Taxonomy" id="254247"/>
    <lineage>
        <taxon>Bacteria</taxon>
        <taxon>Pseudomonadati</taxon>
        <taxon>Pseudomonadota</taxon>
        <taxon>Gammaproteobacteria</taxon>
        <taxon>Legionellales</taxon>
        <taxon>Coxiellaceae</taxon>
        <taxon>Aquicella</taxon>
    </lineage>
</organism>
<protein>
    <recommendedName>
        <fullName evidence="1">Putative DNA-binding domain-containing protein</fullName>
    </recommendedName>
</protein>
<dbReference type="Pfam" id="PF09836">
    <property type="entry name" value="DUF2063"/>
    <property type="match status" value="1"/>
</dbReference>
<dbReference type="Proteomes" id="UP000324194">
    <property type="component" value="Chromosome 1"/>
</dbReference>
<accession>A0A5E4PH34</accession>
<dbReference type="AlphaFoldDB" id="A0A5E4PH34"/>
<reference evidence="2 3" key="1">
    <citation type="submission" date="2019-08" db="EMBL/GenBank/DDBJ databases">
        <authorList>
            <person name="Guy L."/>
        </authorList>
    </citation>
    <scope>NUCLEOTIDE SEQUENCE [LARGE SCALE GENOMIC DNA]</scope>
    <source>
        <strain evidence="2 3">SGT-108</strain>
    </source>
</reference>
<dbReference type="InterPro" id="IPR044922">
    <property type="entry name" value="DUF2063_N_sf"/>
</dbReference>
<feature type="domain" description="Putative DNA-binding" evidence="1">
    <location>
        <begin position="6"/>
        <end position="98"/>
    </location>
</feature>
<name>A0A5E4PH34_9COXI</name>
<keyword evidence="3" id="KW-1185">Reference proteome</keyword>
<evidence type="ECO:0000313" key="2">
    <source>
        <dbReference type="EMBL" id="VVC75656.1"/>
    </source>
</evidence>
<dbReference type="KEGG" id="asip:AQUSIP_09460"/>
<evidence type="ECO:0000259" key="1">
    <source>
        <dbReference type="Pfam" id="PF09836"/>
    </source>
</evidence>
<dbReference type="RefSeq" id="WP_148338943.1">
    <property type="nucleotide sequence ID" value="NZ_LR699119.1"/>
</dbReference>
<proteinExistence type="predicted"/>
<dbReference type="OrthoDB" id="4146344at2"/>
<dbReference type="Gene3D" id="1.10.150.690">
    <property type="entry name" value="DUF2063"/>
    <property type="match status" value="1"/>
</dbReference>
<gene>
    <name evidence="2" type="ORF">AQUSIP_09460</name>
</gene>
<sequence length="258" mass="29703">MLTLHEYQRQFAMGLNSESDEFLQVIIAGSGLTQNELFAIYRGSSFGALQTALKEIYPVVHRLVGEDFFIAMINFYISSHASYFPDLARYGADFAEFIRHYAPAQSLPYLPDVARLEWAWHKVSIAPSSPAINFQKLGECYAEHGERLVFDIPADFSLLASQYPIHEIWEKNQPECQGDADIVLPDSAIFYYFVCCVHDVMRIDYLTKEEWQVLSWIRKGMNLAKVVENIHVSLPEVNIVELLPRMIERGWLADFKIR</sequence>
<evidence type="ECO:0000313" key="3">
    <source>
        <dbReference type="Proteomes" id="UP000324194"/>
    </source>
</evidence>
<dbReference type="EMBL" id="LR699119">
    <property type="protein sequence ID" value="VVC75656.1"/>
    <property type="molecule type" value="Genomic_DNA"/>
</dbReference>
<dbReference type="InterPro" id="IPR018640">
    <property type="entry name" value="DUF2063"/>
</dbReference>